<dbReference type="Proteomes" id="UP001214441">
    <property type="component" value="Unassembled WGS sequence"/>
</dbReference>
<name>A0ABT7A0A2_9ACTN</name>
<comment type="caution">
    <text evidence="1">The sequence shown here is derived from an EMBL/GenBank/DDBJ whole genome shotgun (WGS) entry which is preliminary data.</text>
</comment>
<proteinExistence type="predicted"/>
<gene>
    <name evidence="1" type="ORF">NMN56_022985</name>
</gene>
<accession>A0ABT7A0A2</accession>
<evidence type="ECO:0000313" key="1">
    <source>
        <dbReference type="EMBL" id="MDJ1134766.1"/>
    </source>
</evidence>
<sequence>MSDTQVISDLLAATRAGKLKWTFDGEVVASRVADIAFSARIDDVGDATVKVERRGGAQGEGPRIGTIHGSFVSDVRDLFDVALESATSRKEFLADVHRLLADEFGGERD</sequence>
<evidence type="ECO:0000313" key="2">
    <source>
        <dbReference type="Proteomes" id="UP001214441"/>
    </source>
</evidence>
<organism evidence="1 2">
    <name type="scientific">Streptomyces iconiensis</name>
    <dbReference type="NCBI Taxonomy" id="1384038"/>
    <lineage>
        <taxon>Bacteria</taxon>
        <taxon>Bacillati</taxon>
        <taxon>Actinomycetota</taxon>
        <taxon>Actinomycetes</taxon>
        <taxon>Kitasatosporales</taxon>
        <taxon>Streptomycetaceae</taxon>
        <taxon>Streptomyces</taxon>
    </lineage>
</organism>
<protein>
    <submittedName>
        <fullName evidence="1">Uncharacterized protein</fullName>
    </submittedName>
</protein>
<dbReference type="RefSeq" id="WP_274045604.1">
    <property type="nucleotide sequence ID" value="NZ_JANCPR020000023.1"/>
</dbReference>
<keyword evidence="2" id="KW-1185">Reference proteome</keyword>
<reference evidence="1 2" key="1">
    <citation type="submission" date="2023-05" db="EMBL/GenBank/DDBJ databases">
        <title>Streptantibioticus silvisoli sp. nov., acidotolerant actinomycetes 1 from pine litter.</title>
        <authorList>
            <person name="Swiecimska M."/>
            <person name="Golinska P."/>
            <person name="Sangal V."/>
            <person name="Wachnowicz B."/>
            <person name="Goodfellow M."/>
        </authorList>
    </citation>
    <scope>NUCLEOTIDE SEQUENCE [LARGE SCALE GENOMIC DNA]</scope>
    <source>
        <strain evidence="1 2">DSM 42109</strain>
    </source>
</reference>
<dbReference type="EMBL" id="JANCPR020000023">
    <property type="protein sequence ID" value="MDJ1134766.1"/>
    <property type="molecule type" value="Genomic_DNA"/>
</dbReference>